<gene>
    <name evidence="3" type="ORF">HAZT_HAZT001842</name>
</gene>
<reference evidence="3" key="2">
    <citation type="journal article" date="2018" name="Environ. Sci. Technol.">
        <title>The Toxicogenome of Hyalella azteca: A Model for Sediment Ecotoxicology and Evolutionary Toxicology.</title>
        <authorList>
            <person name="Poynton H.C."/>
            <person name="Hasenbein S."/>
            <person name="Benoit J.B."/>
            <person name="Sepulveda M.S."/>
            <person name="Poelchau M.F."/>
            <person name="Hughes D.S.T."/>
            <person name="Murali S.C."/>
            <person name="Chen S."/>
            <person name="Glastad K.M."/>
            <person name="Goodisman M.A.D."/>
            <person name="Werren J.H."/>
            <person name="Vineis J.H."/>
            <person name="Bowen J.L."/>
            <person name="Friedrich M."/>
            <person name="Jones J."/>
            <person name="Robertson H.M."/>
            <person name="Feyereisen R."/>
            <person name="Mechler-Hickson A."/>
            <person name="Mathers N."/>
            <person name="Lee C.E."/>
            <person name="Colbourne J.K."/>
            <person name="Biales A."/>
            <person name="Johnston J.S."/>
            <person name="Wellborn G.A."/>
            <person name="Rosendale A.J."/>
            <person name="Cridge A.G."/>
            <person name="Munoz-Torres M.C."/>
            <person name="Bain P.A."/>
            <person name="Manny A.R."/>
            <person name="Major K.M."/>
            <person name="Lambert F.N."/>
            <person name="Vulpe C.D."/>
            <person name="Tuck P."/>
            <person name="Blalock B.J."/>
            <person name="Lin Y.Y."/>
            <person name="Smith M.E."/>
            <person name="Ochoa-Acuna H."/>
            <person name="Chen M.M."/>
            <person name="Childers C.P."/>
            <person name="Qu J."/>
            <person name="Dugan S."/>
            <person name="Lee S.L."/>
            <person name="Chao H."/>
            <person name="Dinh H."/>
            <person name="Han Y."/>
            <person name="Doddapaneni H."/>
            <person name="Worley K.C."/>
            <person name="Muzny D.M."/>
            <person name="Gibbs R.A."/>
            <person name="Richards S."/>
        </authorList>
    </citation>
    <scope>NUCLEOTIDE SEQUENCE</scope>
    <source>
        <strain evidence="3">HAZT.00-mixed</strain>
        <tissue evidence="3">Whole organism</tissue>
    </source>
</reference>
<dbReference type="SMART" id="SM01130">
    <property type="entry name" value="DHDPS"/>
    <property type="match status" value="1"/>
</dbReference>
<evidence type="ECO:0000313" key="3">
    <source>
        <dbReference type="EMBL" id="KAA0189594.1"/>
    </source>
</evidence>
<dbReference type="GO" id="GO:0005739">
    <property type="term" value="C:mitochondrion"/>
    <property type="evidence" value="ECO:0007669"/>
    <property type="project" value="TreeGrafter"/>
</dbReference>
<evidence type="ECO:0000256" key="1">
    <source>
        <dbReference type="ARBA" id="ARBA00011881"/>
    </source>
</evidence>
<sequence>MVSGYLVQGSNGETVSLSTEERLLLIKQARTFIPRNKILLAGAGCEGTMNTIKMCEEMAAAGADAVMLVSPSFYKSGLNVGVDLSVAAIRTLSQHPNICGIKDSGGDVTKLAALVHVTAGNNFQVLAGSAGYLLAALHVGCVGAICGLANVLPRELCQLFDLFVATTSGTAHAAASEALSLQRRLIEPNSAVTKTLGVPAMKFAMDIMGYYGGPTRSPLLPLLADQQEAVKTLFNEFL</sequence>
<reference evidence="3" key="3">
    <citation type="submission" date="2019-06" db="EMBL/GenBank/DDBJ databases">
        <authorList>
            <person name="Poynton C."/>
            <person name="Hasenbein S."/>
            <person name="Benoit J.B."/>
            <person name="Sepulveda M.S."/>
            <person name="Poelchau M.F."/>
            <person name="Murali S.C."/>
            <person name="Chen S."/>
            <person name="Glastad K.M."/>
            <person name="Werren J.H."/>
            <person name="Vineis J.H."/>
            <person name="Bowen J.L."/>
            <person name="Friedrich M."/>
            <person name="Jones J."/>
            <person name="Robertson H.M."/>
            <person name="Feyereisen R."/>
            <person name="Mechler-Hickson A."/>
            <person name="Mathers N."/>
            <person name="Lee C.E."/>
            <person name="Colbourne J.K."/>
            <person name="Biales A."/>
            <person name="Johnston J.S."/>
            <person name="Wellborn G.A."/>
            <person name="Rosendale A.J."/>
            <person name="Cridge A.G."/>
            <person name="Munoz-Torres M.C."/>
            <person name="Bain P.A."/>
            <person name="Manny A.R."/>
            <person name="Major K.M."/>
            <person name="Lambert F.N."/>
            <person name="Vulpe C.D."/>
            <person name="Tuck P."/>
            <person name="Blalock B.J."/>
            <person name="Lin Y.-Y."/>
            <person name="Smith M.E."/>
            <person name="Ochoa-Acuna H."/>
            <person name="Chen M.-J.M."/>
            <person name="Childers C.P."/>
            <person name="Qu J."/>
            <person name="Dugan S."/>
            <person name="Lee S.L."/>
            <person name="Chao H."/>
            <person name="Dinh H."/>
            <person name="Han Y."/>
            <person name="Doddapaneni H."/>
            <person name="Worley K.C."/>
            <person name="Muzny D.M."/>
            <person name="Gibbs R.A."/>
            <person name="Richards S."/>
        </authorList>
    </citation>
    <scope>NUCLEOTIDE SEQUENCE</scope>
    <source>
        <strain evidence="3">HAZT.00-mixed</strain>
        <tissue evidence="3">Whole organism</tissue>
    </source>
</reference>
<dbReference type="GO" id="GO:0009436">
    <property type="term" value="P:glyoxylate catabolic process"/>
    <property type="evidence" value="ECO:0007669"/>
    <property type="project" value="TreeGrafter"/>
</dbReference>
<organism evidence="3">
    <name type="scientific">Hyalella azteca</name>
    <name type="common">Amphipod</name>
    <dbReference type="NCBI Taxonomy" id="294128"/>
    <lineage>
        <taxon>Eukaryota</taxon>
        <taxon>Metazoa</taxon>
        <taxon>Ecdysozoa</taxon>
        <taxon>Arthropoda</taxon>
        <taxon>Crustacea</taxon>
        <taxon>Multicrustacea</taxon>
        <taxon>Malacostraca</taxon>
        <taxon>Eumalacostraca</taxon>
        <taxon>Peracarida</taxon>
        <taxon>Amphipoda</taxon>
        <taxon>Senticaudata</taxon>
        <taxon>Talitrida</taxon>
        <taxon>Talitroidea</taxon>
        <taxon>Hyalellidae</taxon>
        <taxon>Hyalella</taxon>
    </lineage>
</organism>
<dbReference type="AlphaFoldDB" id="A0A6A0GX80"/>
<dbReference type="Pfam" id="PF00701">
    <property type="entry name" value="DHDPS"/>
    <property type="match status" value="2"/>
</dbReference>
<dbReference type="InterPro" id="IPR002220">
    <property type="entry name" value="DapA-like"/>
</dbReference>
<name>A0A6A0GX80_HYAAZ</name>
<accession>A0A6A0GX80</accession>
<comment type="caution">
    <text evidence="3">The sequence shown here is derived from an EMBL/GenBank/DDBJ whole genome shotgun (WGS) entry which is preliminary data.</text>
</comment>
<protein>
    <recommendedName>
        <fullName evidence="4">4-hydroxy-2-oxoglutarate aldolase, mitochondrial</fullName>
    </recommendedName>
</protein>
<evidence type="ECO:0000256" key="2">
    <source>
        <dbReference type="ARBA" id="ARBA00023239"/>
    </source>
</evidence>
<dbReference type="SUPFAM" id="SSF51569">
    <property type="entry name" value="Aldolase"/>
    <property type="match status" value="1"/>
</dbReference>
<dbReference type="PANTHER" id="PTHR12128:SF66">
    <property type="entry name" value="4-HYDROXY-2-OXOGLUTARATE ALDOLASE, MITOCHONDRIAL"/>
    <property type="match status" value="1"/>
</dbReference>
<comment type="subunit">
    <text evidence="1">Homotetramer.</text>
</comment>
<dbReference type="EMBL" id="JQDR03013457">
    <property type="protein sequence ID" value="KAA0189594.1"/>
    <property type="molecule type" value="Genomic_DNA"/>
</dbReference>
<dbReference type="InterPro" id="IPR013785">
    <property type="entry name" value="Aldolase_TIM"/>
</dbReference>
<dbReference type="PANTHER" id="PTHR12128">
    <property type="entry name" value="DIHYDRODIPICOLINATE SYNTHASE"/>
    <property type="match status" value="1"/>
</dbReference>
<dbReference type="GO" id="GO:0008700">
    <property type="term" value="F:(R,S)-4-hydroxy-2-oxoglutarate aldolase activity"/>
    <property type="evidence" value="ECO:0007669"/>
    <property type="project" value="TreeGrafter"/>
</dbReference>
<reference evidence="3" key="1">
    <citation type="submission" date="2014-08" db="EMBL/GenBank/DDBJ databases">
        <authorList>
            <person name="Murali S."/>
            <person name="Richards S."/>
            <person name="Bandaranaike D."/>
            <person name="Bellair M."/>
            <person name="Blankenburg K."/>
            <person name="Chao H."/>
            <person name="Dinh H."/>
            <person name="Doddapaneni H."/>
            <person name="Dugan-Rocha S."/>
            <person name="Elkadiri S."/>
            <person name="Gnanaolivu R."/>
            <person name="Hughes D."/>
            <person name="Lee S."/>
            <person name="Li M."/>
            <person name="Ming W."/>
            <person name="Munidasa M."/>
            <person name="Muniz J."/>
            <person name="Nguyen L."/>
            <person name="Osuji N."/>
            <person name="Pu L.-L."/>
            <person name="Puazo M."/>
            <person name="Skinner E."/>
            <person name="Qu C."/>
            <person name="Quiroz J."/>
            <person name="Raj R."/>
            <person name="Weissenberger G."/>
            <person name="Xin Y."/>
            <person name="Zou X."/>
            <person name="Han Y."/>
            <person name="Worley K."/>
            <person name="Muzny D."/>
            <person name="Gibbs R."/>
        </authorList>
    </citation>
    <scope>NUCLEOTIDE SEQUENCE</scope>
    <source>
        <strain evidence="3">HAZT.00-mixed</strain>
        <tissue evidence="3">Whole organism</tissue>
    </source>
</reference>
<proteinExistence type="predicted"/>
<dbReference type="OrthoDB" id="191315at2759"/>
<dbReference type="GO" id="GO:0008840">
    <property type="term" value="F:4-hydroxy-tetrahydrodipicolinate synthase activity"/>
    <property type="evidence" value="ECO:0007669"/>
    <property type="project" value="TreeGrafter"/>
</dbReference>
<evidence type="ECO:0008006" key="4">
    <source>
        <dbReference type="Google" id="ProtNLM"/>
    </source>
</evidence>
<keyword evidence="2" id="KW-0456">Lyase</keyword>
<dbReference type="CDD" id="cd00408">
    <property type="entry name" value="DHDPS-like"/>
    <property type="match status" value="1"/>
</dbReference>
<dbReference type="Gene3D" id="3.20.20.70">
    <property type="entry name" value="Aldolase class I"/>
    <property type="match status" value="2"/>
</dbReference>
<dbReference type="Proteomes" id="UP000711488">
    <property type="component" value="Unassembled WGS sequence"/>
</dbReference>